<dbReference type="PANTHER" id="PTHR31290">
    <property type="entry name" value="UV-DAMAGE ENDONUCLEASE"/>
    <property type="match status" value="1"/>
</dbReference>
<keyword evidence="5" id="KW-0378">Hydrolase</keyword>
<evidence type="ECO:0000313" key="8">
    <source>
        <dbReference type="Proteomes" id="UP001139516"/>
    </source>
</evidence>
<dbReference type="InterPro" id="IPR004601">
    <property type="entry name" value="UvdE"/>
</dbReference>
<evidence type="ECO:0000256" key="5">
    <source>
        <dbReference type="ARBA" id="ARBA00022801"/>
    </source>
</evidence>
<dbReference type="GO" id="GO:0004519">
    <property type="term" value="F:endonuclease activity"/>
    <property type="evidence" value="ECO:0007669"/>
    <property type="project" value="UniProtKB-KW"/>
</dbReference>
<dbReference type="GO" id="GO:0009411">
    <property type="term" value="P:response to UV"/>
    <property type="evidence" value="ECO:0007669"/>
    <property type="project" value="InterPro"/>
</dbReference>
<reference evidence="7" key="1">
    <citation type="submission" date="2022-04" db="EMBL/GenBank/DDBJ databases">
        <title>Roseomonas acroporae sp. nov., isolated from coral Acropora digitifera.</title>
        <authorList>
            <person name="Sun H."/>
        </authorList>
    </citation>
    <scope>NUCLEOTIDE SEQUENCE</scope>
    <source>
        <strain evidence="7">NAR14</strain>
    </source>
</reference>
<evidence type="ECO:0000256" key="4">
    <source>
        <dbReference type="ARBA" id="ARBA00022769"/>
    </source>
</evidence>
<evidence type="ECO:0000256" key="6">
    <source>
        <dbReference type="ARBA" id="ARBA00023204"/>
    </source>
</evidence>
<evidence type="ECO:0000256" key="3">
    <source>
        <dbReference type="ARBA" id="ARBA00022763"/>
    </source>
</evidence>
<keyword evidence="4" id="KW-0228">DNA excision</keyword>
<dbReference type="PANTHER" id="PTHR31290:SF5">
    <property type="entry name" value="UV-DAMAGE ENDONUCLEASE"/>
    <property type="match status" value="1"/>
</dbReference>
<proteinExistence type="predicted"/>
<keyword evidence="1" id="KW-0540">Nuclease</keyword>
<comment type="caution">
    <text evidence="7">The sequence shown here is derived from an EMBL/GenBank/DDBJ whole genome shotgun (WGS) entry which is preliminary data.</text>
</comment>
<dbReference type="NCBIfam" id="TIGR00629">
    <property type="entry name" value="uvde"/>
    <property type="match status" value="1"/>
</dbReference>
<dbReference type="SUPFAM" id="SSF51658">
    <property type="entry name" value="Xylose isomerase-like"/>
    <property type="match status" value="1"/>
</dbReference>
<dbReference type="EMBL" id="JALPRX010000057">
    <property type="protein sequence ID" value="MCK8785370.1"/>
    <property type="molecule type" value="Genomic_DNA"/>
</dbReference>
<keyword evidence="3" id="KW-0227">DNA damage</keyword>
<keyword evidence="6" id="KW-0234">DNA repair</keyword>
<dbReference type="AlphaFoldDB" id="A0A9X2BXV4"/>
<dbReference type="GO" id="GO:0016787">
    <property type="term" value="F:hydrolase activity"/>
    <property type="evidence" value="ECO:0007669"/>
    <property type="project" value="UniProtKB-KW"/>
</dbReference>
<protein>
    <submittedName>
        <fullName evidence="7">UV DNA damage repair endonuclease UvsE</fullName>
    </submittedName>
</protein>
<accession>A0A9X2BXV4</accession>
<name>A0A9X2BXV4_9PROT</name>
<organism evidence="7 8">
    <name type="scientific">Roseomonas acroporae</name>
    <dbReference type="NCBI Taxonomy" id="2937791"/>
    <lineage>
        <taxon>Bacteria</taxon>
        <taxon>Pseudomonadati</taxon>
        <taxon>Pseudomonadota</taxon>
        <taxon>Alphaproteobacteria</taxon>
        <taxon>Acetobacterales</taxon>
        <taxon>Roseomonadaceae</taxon>
        <taxon>Roseomonas</taxon>
    </lineage>
</organism>
<dbReference type="GO" id="GO:0006289">
    <property type="term" value="P:nucleotide-excision repair"/>
    <property type="evidence" value="ECO:0007669"/>
    <property type="project" value="InterPro"/>
</dbReference>
<dbReference type="Pfam" id="PF03851">
    <property type="entry name" value="UvdE"/>
    <property type="match status" value="1"/>
</dbReference>
<gene>
    <name evidence="7" type="primary">uvsE</name>
    <name evidence="7" type="ORF">M0638_13350</name>
</gene>
<evidence type="ECO:0000313" key="7">
    <source>
        <dbReference type="EMBL" id="MCK8785370.1"/>
    </source>
</evidence>
<sequence>MPPAPADTAPLRLGFPVKLLGAPEIRSNDTRRWQSGPHLRVSLEYLDATLDHLARHDIRMYRMSSDLAPYATHPDMPQFHGMVAESDAELRAVGRKARALDIRLSFHPSQFVVLNSPDPALVERSIRDLASQAEMLDRMEMGPEAVVVIHVGGTYGDVAAGNARWVETWKRLPAPVRRRLVLEHDDLRFSAADTLWIHGHTGVRLIFDHQHFWCLNPAGLDMRDTLARMLRTWPDGVRPKVHFSSPRTEMREVRRRDRTTGKATTALLAPVWTGHADFANPFEFITFMRLADGLEFDVMLESKAKDLALIRLRPDLLRYAPAVAARFGLRDEARPALEAEEATSMAVA</sequence>
<dbReference type="RefSeq" id="WP_248667494.1">
    <property type="nucleotide sequence ID" value="NZ_JALPRX010000057.1"/>
</dbReference>
<dbReference type="Gene3D" id="3.20.20.150">
    <property type="entry name" value="Divalent-metal-dependent TIM barrel enzymes"/>
    <property type="match status" value="1"/>
</dbReference>
<evidence type="ECO:0000256" key="1">
    <source>
        <dbReference type="ARBA" id="ARBA00022722"/>
    </source>
</evidence>
<dbReference type="InterPro" id="IPR036237">
    <property type="entry name" value="Xyl_isomerase-like_sf"/>
</dbReference>
<dbReference type="Proteomes" id="UP001139516">
    <property type="component" value="Unassembled WGS sequence"/>
</dbReference>
<keyword evidence="8" id="KW-1185">Reference proteome</keyword>
<keyword evidence="2 7" id="KW-0255">Endonuclease</keyword>
<evidence type="ECO:0000256" key="2">
    <source>
        <dbReference type="ARBA" id="ARBA00022759"/>
    </source>
</evidence>